<dbReference type="InterPro" id="IPR001264">
    <property type="entry name" value="Glyco_trans_51"/>
</dbReference>
<dbReference type="SUPFAM" id="SSF56601">
    <property type="entry name" value="beta-lactamase/transpeptidase-like"/>
    <property type="match status" value="1"/>
</dbReference>
<dbReference type="KEGG" id="hhy:Halhy_1726"/>
<keyword evidence="4" id="KW-0121">Carboxypeptidase</keyword>
<comment type="pathway">
    <text evidence="1">Cell wall biogenesis; peptidoglycan biosynthesis.</text>
</comment>
<keyword evidence="5" id="KW-0645">Protease</keyword>
<feature type="transmembrane region" description="Helical" evidence="12">
    <location>
        <begin position="59"/>
        <end position="76"/>
    </location>
</feature>
<evidence type="ECO:0000256" key="6">
    <source>
        <dbReference type="ARBA" id="ARBA00022676"/>
    </source>
</evidence>
<evidence type="ECO:0000256" key="3">
    <source>
        <dbReference type="ARBA" id="ARBA00007739"/>
    </source>
</evidence>
<evidence type="ECO:0000259" key="14">
    <source>
        <dbReference type="Pfam" id="PF00912"/>
    </source>
</evidence>
<feature type="domain" description="Glycosyl transferase family 51" evidence="14">
    <location>
        <begin position="111"/>
        <end position="272"/>
    </location>
</feature>
<evidence type="ECO:0000256" key="12">
    <source>
        <dbReference type="SAM" id="Phobius"/>
    </source>
</evidence>
<dbReference type="Pfam" id="PF00905">
    <property type="entry name" value="Transpeptidase"/>
    <property type="match status" value="1"/>
</dbReference>
<dbReference type="InterPro" id="IPR001460">
    <property type="entry name" value="PCN-bd_Tpept"/>
</dbReference>
<keyword evidence="8" id="KW-0378">Hydrolase</keyword>
<evidence type="ECO:0000313" key="17">
    <source>
        <dbReference type="Proteomes" id="UP000008461"/>
    </source>
</evidence>
<reference evidence="16 17" key="1">
    <citation type="journal article" date="2011" name="Stand. Genomic Sci.">
        <title>Complete genome sequence of Haliscomenobacter hydrossis type strain (O).</title>
        <authorList>
            <consortium name="US DOE Joint Genome Institute (JGI-PGF)"/>
            <person name="Daligault H."/>
            <person name="Lapidus A."/>
            <person name="Zeytun A."/>
            <person name="Nolan M."/>
            <person name="Lucas S."/>
            <person name="Del Rio T.G."/>
            <person name="Tice H."/>
            <person name="Cheng J.F."/>
            <person name="Tapia R."/>
            <person name="Han C."/>
            <person name="Goodwin L."/>
            <person name="Pitluck S."/>
            <person name="Liolios K."/>
            <person name="Pagani I."/>
            <person name="Ivanova N."/>
            <person name="Huntemann M."/>
            <person name="Mavromatis K."/>
            <person name="Mikhailova N."/>
            <person name="Pati A."/>
            <person name="Chen A."/>
            <person name="Palaniappan K."/>
            <person name="Land M."/>
            <person name="Hauser L."/>
            <person name="Brambilla E.M."/>
            <person name="Rohde M."/>
            <person name="Verbarg S."/>
            <person name="Goker M."/>
            <person name="Bristow J."/>
            <person name="Eisen J.A."/>
            <person name="Markowitz V."/>
            <person name="Hugenholtz P."/>
            <person name="Kyrpides N.C."/>
            <person name="Klenk H.P."/>
            <person name="Woyke T."/>
        </authorList>
    </citation>
    <scope>NUCLEOTIDE SEQUENCE [LARGE SCALE GENOMIC DNA]</scope>
    <source>
        <strain evidence="17">ATCC 27775 / DSM 1100 / LMG 10767 / O</strain>
    </source>
</reference>
<dbReference type="SUPFAM" id="SSF53955">
    <property type="entry name" value="Lysozyme-like"/>
    <property type="match status" value="1"/>
</dbReference>
<reference key="2">
    <citation type="submission" date="2011-04" db="EMBL/GenBank/DDBJ databases">
        <title>Complete sequence of chromosome of Haliscomenobacter hydrossis DSM 1100.</title>
        <authorList>
            <consortium name="US DOE Joint Genome Institute (JGI-PGF)"/>
            <person name="Lucas S."/>
            <person name="Han J."/>
            <person name="Lapidus A."/>
            <person name="Bruce D."/>
            <person name="Goodwin L."/>
            <person name="Pitluck S."/>
            <person name="Peters L."/>
            <person name="Kyrpides N."/>
            <person name="Mavromatis K."/>
            <person name="Ivanova N."/>
            <person name="Ovchinnikova G."/>
            <person name="Pagani I."/>
            <person name="Daligault H."/>
            <person name="Detter J.C."/>
            <person name="Han C."/>
            <person name="Land M."/>
            <person name="Hauser L."/>
            <person name="Markowitz V."/>
            <person name="Cheng J.-F."/>
            <person name="Hugenholtz P."/>
            <person name="Woyke T."/>
            <person name="Wu D."/>
            <person name="Verbarg S."/>
            <person name="Frueling A."/>
            <person name="Brambilla E."/>
            <person name="Klenk H.-P."/>
            <person name="Eisen J.A."/>
        </authorList>
    </citation>
    <scope>NUCLEOTIDE SEQUENCE</scope>
    <source>
        <strain>DSM 1100</strain>
    </source>
</reference>
<evidence type="ECO:0000259" key="15">
    <source>
        <dbReference type="Pfam" id="PF06832"/>
    </source>
</evidence>
<dbReference type="EMBL" id="CP002691">
    <property type="protein sequence ID" value="AEE49615.1"/>
    <property type="molecule type" value="Genomic_DNA"/>
</dbReference>
<comment type="similarity">
    <text evidence="2">In the C-terminal section; belongs to the transpeptidase family.</text>
</comment>
<evidence type="ECO:0000313" key="16">
    <source>
        <dbReference type="EMBL" id="AEE49615.1"/>
    </source>
</evidence>
<organism evidence="16 17">
    <name type="scientific">Haliscomenobacter hydrossis (strain ATCC 27775 / DSM 1100 / LMG 10767 / O)</name>
    <dbReference type="NCBI Taxonomy" id="760192"/>
    <lineage>
        <taxon>Bacteria</taxon>
        <taxon>Pseudomonadati</taxon>
        <taxon>Bacteroidota</taxon>
        <taxon>Saprospiria</taxon>
        <taxon>Saprospirales</taxon>
        <taxon>Haliscomenobacteraceae</taxon>
        <taxon>Haliscomenobacter</taxon>
    </lineage>
</organism>
<dbReference type="GO" id="GO:0004180">
    <property type="term" value="F:carboxypeptidase activity"/>
    <property type="evidence" value="ECO:0007669"/>
    <property type="project" value="UniProtKB-KW"/>
</dbReference>
<feature type="domain" description="Penicillin-binding C-terminal" evidence="15">
    <location>
        <begin position="745"/>
        <end position="833"/>
    </location>
</feature>
<feature type="domain" description="Penicillin-binding protein transpeptidase" evidence="13">
    <location>
        <begin position="350"/>
        <end position="472"/>
    </location>
</feature>
<dbReference type="NCBIfam" id="TIGR02073">
    <property type="entry name" value="PBP_1c"/>
    <property type="match status" value="1"/>
</dbReference>
<evidence type="ECO:0000256" key="9">
    <source>
        <dbReference type="ARBA" id="ARBA00023268"/>
    </source>
</evidence>
<dbReference type="GO" id="GO:0008955">
    <property type="term" value="F:peptidoglycan glycosyltransferase activity"/>
    <property type="evidence" value="ECO:0007669"/>
    <property type="project" value="UniProtKB-EC"/>
</dbReference>
<name>F4L1V6_HALH1</name>
<evidence type="ECO:0000256" key="11">
    <source>
        <dbReference type="ARBA" id="ARBA00049902"/>
    </source>
</evidence>
<dbReference type="GO" id="GO:0009252">
    <property type="term" value="P:peptidoglycan biosynthetic process"/>
    <property type="evidence" value="ECO:0007669"/>
    <property type="project" value="InterPro"/>
</dbReference>
<keyword evidence="17" id="KW-1185">Reference proteome</keyword>
<dbReference type="InterPro" id="IPR009647">
    <property type="entry name" value="PBP_C"/>
</dbReference>
<dbReference type="PANTHER" id="PTHR32282:SF15">
    <property type="entry name" value="PENICILLIN-BINDING PROTEIN 1C"/>
    <property type="match status" value="1"/>
</dbReference>
<dbReference type="Gene3D" id="3.40.710.10">
    <property type="entry name" value="DD-peptidase/beta-lactamase superfamily"/>
    <property type="match status" value="1"/>
</dbReference>
<dbReference type="EC" id="2.4.99.28" evidence="10"/>
<evidence type="ECO:0000256" key="10">
    <source>
        <dbReference type="ARBA" id="ARBA00044770"/>
    </source>
</evidence>
<accession>F4L1V6</accession>
<dbReference type="InterPro" id="IPR036950">
    <property type="entry name" value="PBP_transglycosylase"/>
</dbReference>
<gene>
    <name evidence="16" type="ordered locus">Halhy_1726</name>
</gene>
<evidence type="ECO:0000256" key="7">
    <source>
        <dbReference type="ARBA" id="ARBA00022679"/>
    </source>
</evidence>
<dbReference type="InterPro" id="IPR011815">
    <property type="entry name" value="PBP_1c"/>
</dbReference>
<dbReference type="AlphaFoldDB" id="F4L1V6"/>
<evidence type="ECO:0000256" key="4">
    <source>
        <dbReference type="ARBA" id="ARBA00022645"/>
    </source>
</evidence>
<keyword evidence="12" id="KW-0812">Transmembrane</keyword>
<dbReference type="InterPro" id="IPR012338">
    <property type="entry name" value="Beta-lactam/transpept-like"/>
</dbReference>
<dbReference type="GO" id="GO:0006508">
    <property type="term" value="P:proteolysis"/>
    <property type="evidence" value="ECO:0007669"/>
    <property type="project" value="UniProtKB-KW"/>
</dbReference>
<dbReference type="Pfam" id="PF00912">
    <property type="entry name" value="Transgly"/>
    <property type="match status" value="1"/>
</dbReference>
<dbReference type="HOGENOM" id="CLU_006354_7_2_10"/>
<dbReference type="GO" id="GO:0030288">
    <property type="term" value="C:outer membrane-bounded periplasmic space"/>
    <property type="evidence" value="ECO:0007669"/>
    <property type="project" value="TreeGrafter"/>
</dbReference>
<dbReference type="InterPro" id="IPR023346">
    <property type="entry name" value="Lysozyme-like_dom_sf"/>
</dbReference>
<dbReference type="Proteomes" id="UP000008461">
    <property type="component" value="Chromosome"/>
</dbReference>
<comment type="catalytic activity">
    <reaction evidence="11">
        <text>[GlcNAc-(1-&gt;4)-Mur2Ac(oyl-L-Ala-gamma-D-Glu-L-Lys-D-Ala-D-Ala)](n)-di-trans,octa-cis-undecaprenyl diphosphate + beta-D-GlcNAc-(1-&gt;4)-Mur2Ac(oyl-L-Ala-gamma-D-Glu-L-Lys-D-Ala-D-Ala)-di-trans,octa-cis-undecaprenyl diphosphate = [GlcNAc-(1-&gt;4)-Mur2Ac(oyl-L-Ala-gamma-D-Glu-L-Lys-D-Ala-D-Ala)](n+1)-di-trans,octa-cis-undecaprenyl diphosphate + di-trans,octa-cis-undecaprenyl diphosphate + H(+)</text>
        <dbReference type="Rhea" id="RHEA:23708"/>
        <dbReference type="Rhea" id="RHEA-COMP:9602"/>
        <dbReference type="Rhea" id="RHEA-COMP:9603"/>
        <dbReference type="ChEBI" id="CHEBI:15378"/>
        <dbReference type="ChEBI" id="CHEBI:58405"/>
        <dbReference type="ChEBI" id="CHEBI:60033"/>
        <dbReference type="ChEBI" id="CHEBI:78435"/>
        <dbReference type="EC" id="2.4.99.28"/>
    </reaction>
</comment>
<proteinExistence type="inferred from homology"/>
<evidence type="ECO:0000259" key="13">
    <source>
        <dbReference type="Pfam" id="PF00905"/>
    </source>
</evidence>
<dbReference type="STRING" id="760192.Halhy_1726"/>
<dbReference type="InterPro" id="IPR050396">
    <property type="entry name" value="Glycosyltr_51/Transpeptidase"/>
</dbReference>
<dbReference type="PANTHER" id="PTHR32282">
    <property type="entry name" value="BINDING PROTEIN TRANSPEPTIDASE, PUTATIVE-RELATED"/>
    <property type="match status" value="1"/>
</dbReference>
<keyword evidence="6 16" id="KW-0328">Glycosyltransferase</keyword>
<evidence type="ECO:0000256" key="5">
    <source>
        <dbReference type="ARBA" id="ARBA00022670"/>
    </source>
</evidence>
<keyword evidence="12" id="KW-1133">Transmembrane helix</keyword>
<keyword evidence="7 16" id="KW-0808">Transferase</keyword>
<comment type="similarity">
    <text evidence="3">In the N-terminal section; belongs to the glycosyltransferase 51 family.</text>
</comment>
<evidence type="ECO:0000256" key="8">
    <source>
        <dbReference type="ARBA" id="ARBA00022801"/>
    </source>
</evidence>
<protein>
    <recommendedName>
        <fullName evidence="10">peptidoglycan glycosyltransferase</fullName>
        <ecNumber evidence="10">2.4.99.28</ecNumber>
    </recommendedName>
</protein>
<evidence type="ECO:0000256" key="2">
    <source>
        <dbReference type="ARBA" id="ARBA00007090"/>
    </source>
</evidence>
<keyword evidence="9" id="KW-0511">Multifunctional enzyme</keyword>
<dbReference type="GO" id="GO:0008658">
    <property type="term" value="F:penicillin binding"/>
    <property type="evidence" value="ECO:0007669"/>
    <property type="project" value="InterPro"/>
</dbReference>
<evidence type="ECO:0000256" key="1">
    <source>
        <dbReference type="ARBA" id="ARBA00004752"/>
    </source>
</evidence>
<dbReference type="Gene3D" id="1.10.3810.10">
    <property type="entry name" value="Biosynthetic peptidoglycan transglycosylase-like"/>
    <property type="match status" value="1"/>
</dbReference>
<dbReference type="eggNOG" id="COG4953">
    <property type="taxonomic scope" value="Bacteria"/>
</dbReference>
<keyword evidence="12" id="KW-0472">Membrane</keyword>
<sequence length="842" mass="93890">MYTNNSRGNEKKSKKSLICRAMNRVNPFLPRFILSFSAVAIERFQLIKSLIINYQQVKPLAISVATGLAFLTWYGLSLPRPLFKVSISQVVEDARGELLSARIAADGQWRFPSPDSIPLVYHDALIEFEDRHFYHHQGVDPLALLRATFQNLNRGSIVSGGSTISMQVIRMARGNRSRSIIQKVIEAILATRLEFGYSKKQILNLYAANAPFGGNVVGLEAASWRYFGKSPAFLSWAEGALLAVLPNSPALIHPGRNRNVLLLKRNKLLDRLALRGVIDRTTCDLAKSESLPEAPLPLPRLAPHLLDRANKEKGQLRLRSSLQLGLQESVMAVAQRHQQVLQFSQIHNLAILVADVRSGEVLAYVGNAPQAGAEHGEQVDIITAPRSSGSILKPFLFGLALNDAIVLPNSLLPDVPMNINGYRPENYQDGYDGLVPASEALSRSLNIPFVDLLRQYDFSRFHYQLKKMGMSTLSQPPGHYGLSLILGGAETKLWDLCGMYASMARVLGHYAGYSGRYDPDDYHGLSYTPVPAQRPKKLMELSAEAEFFSAGAIWATFEAMQEVQRPGTEGEWRQFSTSRRVAWKTGTSFGFRDAWAIGITPEYLVGVWVGNADGEGRPGLVGTLAAAPLLFDVFGTLPSTTWFNCPYDDLAKAEVCAQTGFRAGQNCPSDTILVPKKALNSPVCTFHQLVHLDRSEKYQVNAQCFLPAQIVHRPWLVFPPLEEFYYRQRHPEYAILPPLHPDCGAQASSESSPMQLIYPRQVSRIFVPVDLDGSKSKTIFQVAHRRAKAKIHWHIDQEYIGTTQTFHQFALEPPAGKHLLTLVDETGNRLEQKFEIILKKKR</sequence>
<dbReference type="Pfam" id="PF06832">
    <property type="entry name" value="BiPBP_C"/>
    <property type="match status" value="1"/>
</dbReference>